<keyword evidence="6" id="KW-1185">Reference proteome</keyword>
<reference evidence="5" key="1">
    <citation type="journal article" date="2020" name="Stud. Mycol.">
        <title>101 Dothideomycetes genomes: a test case for predicting lifestyles and emergence of pathogens.</title>
        <authorList>
            <person name="Haridas S."/>
            <person name="Albert R."/>
            <person name="Binder M."/>
            <person name="Bloem J."/>
            <person name="Labutti K."/>
            <person name="Salamov A."/>
            <person name="Andreopoulos B."/>
            <person name="Baker S."/>
            <person name="Barry K."/>
            <person name="Bills G."/>
            <person name="Bluhm B."/>
            <person name="Cannon C."/>
            <person name="Castanera R."/>
            <person name="Culley D."/>
            <person name="Daum C."/>
            <person name="Ezra D."/>
            <person name="Gonzalez J."/>
            <person name="Henrissat B."/>
            <person name="Kuo A."/>
            <person name="Liang C."/>
            <person name="Lipzen A."/>
            <person name="Lutzoni F."/>
            <person name="Magnuson J."/>
            <person name="Mondo S."/>
            <person name="Nolan M."/>
            <person name="Ohm R."/>
            <person name="Pangilinan J."/>
            <person name="Park H.-J."/>
            <person name="Ramirez L."/>
            <person name="Alfaro M."/>
            <person name="Sun H."/>
            <person name="Tritt A."/>
            <person name="Yoshinaga Y."/>
            <person name="Zwiers L.-H."/>
            <person name="Turgeon B."/>
            <person name="Goodwin S."/>
            <person name="Spatafora J."/>
            <person name="Crous P."/>
            <person name="Grigoriev I."/>
        </authorList>
    </citation>
    <scope>NUCLEOTIDE SEQUENCE</scope>
    <source>
        <strain evidence="5">ATCC 36951</strain>
    </source>
</reference>
<protein>
    <recommendedName>
        <fullName evidence="1">gamma-glutamylcyclotransferase</fullName>
        <ecNumber evidence="1">4.3.2.9</ecNumber>
    </recommendedName>
</protein>
<dbReference type="GeneID" id="54563551"/>
<dbReference type="InterPro" id="IPR036568">
    <property type="entry name" value="GGCT-like_sf"/>
</dbReference>
<evidence type="ECO:0000256" key="2">
    <source>
        <dbReference type="ARBA" id="ARBA00023239"/>
    </source>
</evidence>
<dbReference type="EC" id="4.3.2.9" evidence="1"/>
<feature type="non-terminal residue" evidence="5">
    <location>
        <position position="1"/>
    </location>
</feature>
<dbReference type="InterPro" id="IPR017939">
    <property type="entry name" value="G-Glutamylcylcotransferase"/>
</dbReference>
<sequence length="152" mass="17460">YFAYGSNLWEHQMRQRCPTSKAIGLAKLKGCRWFISETGSANIEQDSEAETFGFLYSIKPADEAVLDSREGVPDRHTKVVVVVSFWPDATSEFAERKAQQVEALVYIDRKNLQTGQPKKEYIYRMNQGIQDAIAKGMPQEYVQDVMRKYIPE</sequence>
<evidence type="ECO:0000256" key="3">
    <source>
        <dbReference type="PIRSR" id="PIRSR617939-1"/>
    </source>
</evidence>
<dbReference type="PANTHER" id="PTHR12935">
    <property type="entry name" value="GAMMA-GLUTAMYLCYCLOTRANSFERASE"/>
    <property type="match status" value="1"/>
</dbReference>
<name>A0A6A6CBV8_ZASCE</name>
<proteinExistence type="predicted"/>
<feature type="non-terminal residue" evidence="5">
    <location>
        <position position="152"/>
    </location>
</feature>
<dbReference type="GO" id="GO:0003839">
    <property type="term" value="F:gamma-glutamylcyclotransferase activity"/>
    <property type="evidence" value="ECO:0007669"/>
    <property type="project" value="UniProtKB-EC"/>
</dbReference>
<evidence type="ECO:0000256" key="1">
    <source>
        <dbReference type="ARBA" id="ARBA00012346"/>
    </source>
</evidence>
<dbReference type="CDD" id="cd06661">
    <property type="entry name" value="GGCT_like"/>
    <property type="match status" value="1"/>
</dbReference>
<feature type="binding site" evidence="4">
    <location>
        <begin position="1"/>
        <end position="6"/>
    </location>
    <ligand>
        <name>substrate</name>
    </ligand>
</feature>
<organism evidence="5 6">
    <name type="scientific">Zasmidium cellare ATCC 36951</name>
    <dbReference type="NCBI Taxonomy" id="1080233"/>
    <lineage>
        <taxon>Eukaryota</taxon>
        <taxon>Fungi</taxon>
        <taxon>Dikarya</taxon>
        <taxon>Ascomycota</taxon>
        <taxon>Pezizomycotina</taxon>
        <taxon>Dothideomycetes</taxon>
        <taxon>Dothideomycetidae</taxon>
        <taxon>Mycosphaerellales</taxon>
        <taxon>Mycosphaerellaceae</taxon>
        <taxon>Zasmidium</taxon>
    </lineage>
</organism>
<dbReference type="Proteomes" id="UP000799537">
    <property type="component" value="Unassembled WGS sequence"/>
</dbReference>
<dbReference type="Gene3D" id="3.10.490.10">
    <property type="entry name" value="Gamma-glutamyl cyclotransferase-like"/>
    <property type="match status" value="1"/>
</dbReference>
<dbReference type="AlphaFoldDB" id="A0A6A6CBV8"/>
<evidence type="ECO:0000256" key="4">
    <source>
        <dbReference type="PIRSR" id="PIRSR617939-2"/>
    </source>
</evidence>
<gene>
    <name evidence="5" type="ORF">M409DRAFT_33169</name>
</gene>
<evidence type="ECO:0000313" key="6">
    <source>
        <dbReference type="Proteomes" id="UP000799537"/>
    </source>
</evidence>
<dbReference type="RefSeq" id="XP_033664291.1">
    <property type="nucleotide sequence ID" value="XM_033810279.1"/>
</dbReference>
<feature type="active site" description="Proton acceptor" evidence="3">
    <location>
        <position position="70"/>
    </location>
</feature>
<accession>A0A6A6CBV8</accession>
<dbReference type="SUPFAM" id="SSF110857">
    <property type="entry name" value="Gamma-glutamyl cyclotransferase-like"/>
    <property type="match status" value="1"/>
</dbReference>
<dbReference type="InterPro" id="IPR013024">
    <property type="entry name" value="GGCT-like"/>
</dbReference>
<dbReference type="EMBL" id="ML993608">
    <property type="protein sequence ID" value="KAF2163402.1"/>
    <property type="molecule type" value="Genomic_DNA"/>
</dbReference>
<dbReference type="OrthoDB" id="2924818at2759"/>
<dbReference type="Pfam" id="PF13772">
    <property type="entry name" value="AIG2_2"/>
    <property type="match status" value="1"/>
</dbReference>
<keyword evidence="2" id="KW-0456">Lyase</keyword>
<dbReference type="PANTHER" id="PTHR12935:SF0">
    <property type="entry name" value="GAMMA-GLUTAMYLCYCLOTRANSFERASE"/>
    <property type="match status" value="1"/>
</dbReference>
<evidence type="ECO:0000313" key="5">
    <source>
        <dbReference type="EMBL" id="KAF2163402.1"/>
    </source>
</evidence>